<dbReference type="EMBL" id="JAVDTT010000001">
    <property type="protein sequence ID" value="MDR6840288.1"/>
    <property type="molecule type" value="Genomic_DNA"/>
</dbReference>
<dbReference type="RefSeq" id="WP_310090119.1">
    <property type="nucleotide sequence ID" value="NZ_JAVDTT010000001.1"/>
</dbReference>
<protein>
    <recommendedName>
        <fullName evidence="2">DUF2268 domain-containing protein</fullName>
    </recommendedName>
</protein>
<proteinExistence type="predicted"/>
<evidence type="ECO:0000313" key="3">
    <source>
        <dbReference type="EMBL" id="MDR6840288.1"/>
    </source>
</evidence>
<keyword evidence="1" id="KW-0732">Signal</keyword>
<gene>
    <name evidence="3" type="ORF">J2W94_000552</name>
</gene>
<feature type="chain" id="PRO_5046707003" description="DUF2268 domain-containing protein" evidence="1">
    <location>
        <begin position="24"/>
        <end position="312"/>
    </location>
</feature>
<feature type="signal peptide" evidence="1">
    <location>
        <begin position="1"/>
        <end position="23"/>
    </location>
</feature>
<evidence type="ECO:0000259" key="2">
    <source>
        <dbReference type="Pfam" id="PF10026"/>
    </source>
</evidence>
<evidence type="ECO:0000256" key="1">
    <source>
        <dbReference type="SAM" id="SignalP"/>
    </source>
</evidence>
<comment type="caution">
    <text evidence="3">The sequence shown here is derived from an EMBL/GenBank/DDBJ whole genome shotgun (WGS) entry which is preliminary data.</text>
</comment>
<evidence type="ECO:0000313" key="4">
    <source>
        <dbReference type="Proteomes" id="UP001254759"/>
    </source>
</evidence>
<sequence length="312" mass="34006">MERINTRIMVIALVLATISRAYGATASPVDNAAEPIIETGDVHRFYKIYDAAGGRPTAEALQYDYIDPGSDGLHELARLRKVTGQSIAEAIAKRPQIYSGARDCVAVLPRVRERLVVVLGKLGALYPEARFPPITIAVGRSKPVGVGGRDTGVQIGLEALCATGWINPDIEDRFVGVIAHEYAHVQQAVAFSESENVTVLAASLEEGAAEFVAELTTGSVSYSYISGLTAGREREIETAFAADADKTDLSDWLYNSTPEKPADLGYWVGYRIVKSYYQHADDKHQALREIFEMTNPKEFLAKSGWRPGVSLD</sequence>
<dbReference type="Proteomes" id="UP001254759">
    <property type="component" value="Unassembled WGS sequence"/>
</dbReference>
<keyword evidence="4" id="KW-1185">Reference proteome</keyword>
<dbReference type="Pfam" id="PF10026">
    <property type="entry name" value="DUF2268"/>
    <property type="match status" value="1"/>
</dbReference>
<organism evidence="3 4">
    <name type="scientific">Pseudoxanthomonas sacheonensis</name>
    <dbReference type="NCBI Taxonomy" id="443615"/>
    <lineage>
        <taxon>Bacteria</taxon>
        <taxon>Pseudomonadati</taxon>
        <taxon>Pseudomonadota</taxon>
        <taxon>Gammaproteobacteria</taxon>
        <taxon>Lysobacterales</taxon>
        <taxon>Lysobacteraceae</taxon>
        <taxon>Pseudoxanthomonas</taxon>
    </lineage>
</organism>
<dbReference type="InterPro" id="IPR018728">
    <property type="entry name" value="DUF2268"/>
</dbReference>
<accession>A0ABU1RND0</accession>
<name>A0ABU1RND0_9GAMM</name>
<reference evidence="3 4" key="1">
    <citation type="submission" date="2023-07" db="EMBL/GenBank/DDBJ databases">
        <title>Sorghum-associated microbial communities from plants grown in Nebraska, USA.</title>
        <authorList>
            <person name="Schachtman D."/>
        </authorList>
    </citation>
    <scope>NUCLEOTIDE SEQUENCE [LARGE SCALE GENOMIC DNA]</scope>
    <source>
        <strain evidence="3 4">BE107</strain>
    </source>
</reference>
<feature type="domain" description="DUF2268" evidence="2">
    <location>
        <begin position="176"/>
        <end position="282"/>
    </location>
</feature>